<evidence type="ECO:0000313" key="2">
    <source>
        <dbReference type="Proteomes" id="UP000192761"/>
    </source>
</evidence>
<dbReference type="EMBL" id="FWXD01000030">
    <property type="protein sequence ID" value="SMC29170.1"/>
    <property type="molecule type" value="Genomic_DNA"/>
</dbReference>
<gene>
    <name evidence="1" type="ORF">SAMN02745857_03647</name>
</gene>
<proteinExistence type="predicted"/>
<organism evidence="1 2">
    <name type="scientific">Andreprevotia lacus DSM 23236</name>
    <dbReference type="NCBI Taxonomy" id="1121001"/>
    <lineage>
        <taxon>Bacteria</taxon>
        <taxon>Pseudomonadati</taxon>
        <taxon>Pseudomonadota</taxon>
        <taxon>Betaproteobacteria</taxon>
        <taxon>Neisseriales</taxon>
        <taxon>Chitinibacteraceae</taxon>
        <taxon>Andreprevotia</taxon>
    </lineage>
</organism>
<protein>
    <submittedName>
        <fullName evidence="1">Uncharacterized protein</fullName>
    </submittedName>
</protein>
<dbReference type="STRING" id="1121001.SAMN02745857_03647"/>
<reference evidence="1 2" key="1">
    <citation type="submission" date="2017-04" db="EMBL/GenBank/DDBJ databases">
        <authorList>
            <person name="Afonso C.L."/>
            <person name="Miller P.J."/>
            <person name="Scott M.A."/>
            <person name="Spackman E."/>
            <person name="Goraichik I."/>
            <person name="Dimitrov K.M."/>
            <person name="Suarez D.L."/>
            <person name="Swayne D.E."/>
        </authorList>
    </citation>
    <scope>NUCLEOTIDE SEQUENCE [LARGE SCALE GENOMIC DNA]</scope>
    <source>
        <strain evidence="1 2">DSM 23236</strain>
    </source>
</reference>
<name>A0A1W1XYX1_9NEIS</name>
<sequence length="162" mass="17256">MNAPQAPKKNGRLVLLGLFAIAAIPILAAQAAYQWWRPAGGRTFGQLIAQPAAPQAATWRLVTVGADCGNDWQSLLVASRQLRLAQGQETDRISRATSGRCGDAQLPALPASTHMDKPGLYLVDPHGNAVTYYTSAQLGDVEGQRKVIKEIGSLLKNNKGLG</sequence>
<dbReference type="OrthoDB" id="9180342at2"/>
<dbReference type="Proteomes" id="UP000192761">
    <property type="component" value="Unassembled WGS sequence"/>
</dbReference>
<accession>A0A1W1XYX1</accession>
<dbReference type="RefSeq" id="WP_084092591.1">
    <property type="nucleotide sequence ID" value="NZ_FWXD01000030.1"/>
</dbReference>
<keyword evidence="2" id="KW-1185">Reference proteome</keyword>
<evidence type="ECO:0000313" key="1">
    <source>
        <dbReference type="EMBL" id="SMC29170.1"/>
    </source>
</evidence>
<dbReference type="AlphaFoldDB" id="A0A1W1XYX1"/>